<feature type="transmembrane region" description="Helical" evidence="1">
    <location>
        <begin position="72"/>
        <end position="100"/>
    </location>
</feature>
<feature type="transmembrane region" description="Helical" evidence="1">
    <location>
        <begin position="45"/>
        <end position="65"/>
    </location>
</feature>
<keyword evidence="1" id="KW-0472">Membrane</keyword>
<proteinExistence type="predicted"/>
<keyword evidence="1" id="KW-0812">Transmembrane</keyword>
<protein>
    <submittedName>
        <fullName evidence="3">Uncharacterized protein</fullName>
    </submittedName>
</protein>
<sequence>MTAVQLCCCNLHILKCANFIAFIGIGIFSWIFVCLWIPSPTLLTWIYAPLCAAFILAFIFIFVGVKKMNSGWLAAAQFILGINIGVSLLLAILSIFIAIYTPYSTVNDHIDKQDHDIKKAEKKVQFQYFVMAFFITIFLVWAIFVLIVIKKSREYLKQNSQRICSLSEYPFVVNFNTVSPPSYSKDSEKNASKKQINAPIYDVRFCRFL</sequence>
<evidence type="ECO:0000256" key="1">
    <source>
        <dbReference type="SAM" id="Phobius"/>
    </source>
</evidence>
<evidence type="ECO:0000313" key="3">
    <source>
        <dbReference type="WBParaSite" id="PSU_v2.g8970.t1"/>
    </source>
</evidence>
<accession>A0A914ZFB6</accession>
<keyword evidence="1" id="KW-1133">Transmembrane helix</keyword>
<dbReference type="Proteomes" id="UP000887577">
    <property type="component" value="Unplaced"/>
</dbReference>
<name>A0A914ZFB6_9BILA</name>
<dbReference type="AlphaFoldDB" id="A0A914ZFB6"/>
<organism evidence="2 3">
    <name type="scientific">Panagrolaimus superbus</name>
    <dbReference type="NCBI Taxonomy" id="310955"/>
    <lineage>
        <taxon>Eukaryota</taxon>
        <taxon>Metazoa</taxon>
        <taxon>Ecdysozoa</taxon>
        <taxon>Nematoda</taxon>
        <taxon>Chromadorea</taxon>
        <taxon>Rhabditida</taxon>
        <taxon>Tylenchina</taxon>
        <taxon>Panagrolaimomorpha</taxon>
        <taxon>Panagrolaimoidea</taxon>
        <taxon>Panagrolaimidae</taxon>
        <taxon>Panagrolaimus</taxon>
    </lineage>
</organism>
<keyword evidence="2" id="KW-1185">Reference proteome</keyword>
<feature type="transmembrane region" description="Helical" evidence="1">
    <location>
        <begin position="128"/>
        <end position="149"/>
    </location>
</feature>
<dbReference type="WBParaSite" id="PSU_v2.g8970.t1">
    <property type="protein sequence ID" value="PSU_v2.g8970.t1"/>
    <property type="gene ID" value="PSU_v2.g8970"/>
</dbReference>
<feature type="transmembrane region" description="Helical" evidence="1">
    <location>
        <begin position="19"/>
        <end position="39"/>
    </location>
</feature>
<evidence type="ECO:0000313" key="2">
    <source>
        <dbReference type="Proteomes" id="UP000887577"/>
    </source>
</evidence>
<reference evidence="3" key="1">
    <citation type="submission" date="2022-11" db="UniProtKB">
        <authorList>
            <consortium name="WormBaseParasite"/>
        </authorList>
    </citation>
    <scope>IDENTIFICATION</scope>
</reference>